<evidence type="ECO:0000256" key="5">
    <source>
        <dbReference type="ARBA" id="ARBA00023163"/>
    </source>
</evidence>
<dbReference type="Gene3D" id="1.10.601.10">
    <property type="entry name" value="RNA Polymerase Primary Sigma Factor"/>
    <property type="match status" value="1"/>
</dbReference>
<evidence type="ECO:0000256" key="2">
    <source>
        <dbReference type="ARBA" id="ARBA00023015"/>
    </source>
</evidence>
<dbReference type="PROSITE" id="PS00715">
    <property type="entry name" value="SIGMA70_1"/>
    <property type="match status" value="1"/>
</dbReference>
<dbReference type="PANTHER" id="PTHR30603:SF60">
    <property type="entry name" value="RNA POLYMERASE SIGMA FACTOR RPOD"/>
    <property type="match status" value="1"/>
</dbReference>
<keyword evidence="4 6" id="KW-0238">DNA-binding</keyword>
<dbReference type="InterPro" id="IPR014284">
    <property type="entry name" value="RNA_pol_sigma-70_dom"/>
</dbReference>
<dbReference type="InterPro" id="IPR007624">
    <property type="entry name" value="RNA_pol_sigma70_r3"/>
</dbReference>
<dbReference type="InterPro" id="IPR013325">
    <property type="entry name" value="RNA_pol_sigma_r2"/>
</dbReference>
<dbReference type="Pfam" id="PF00140">
    <property type="entry name" value="Sigma70_r1_2"/>
    <property type="match status" value="1"/>
</dbReference>
<evidence type="ECO:0000256" key="4">
    <source>
        <dbReference type="ARBA" id="ARBA00023125"/>
    </source>
</evidence>
<keyword evidence="5 6" id="KW-0804">Transcription</keyword>
<dbReference type="InterPro" id="IPR007630">
    <property type="entry name" value="RNA_pol_sigma70_r4"/>
</dbReference>
<dbReference type="SUPFAM" id="SSF88946">
    <property type="entry name" value="Sigma2 domain of RNA polymerase sigma factors"/>
    <property type="match status" value="1"/>
</dbReference>
<keyword evidence="11" id="KW-1185">Reference proteome</keyword>
<dbReference type="NCBIfam" id="TIGR02937">
    <property type="entry name" value="sigma70-ECF"/>
    <property type="match status" value="1"/>
</dbReference>
<feature type="coiled-coil region" evidence="7">
    <location>
        <begin position="1261"/>
        <end position="1295"/>
    </location>
</feature>
<dbReference type="Pfam" id="PF04545">
    <property type="entry name" value="Sigma70_r4"/>
    <property type="match status" value="1"/>
</dbReference>
<evidence type="ECO:0000256" key="7">
    <source>
        <dbReference type="SAM" id="Coils"/>
    </source>
</evidence>
<feature type="domain" description="RNA polymerase sigma-70" evidence="8">
    <location>
        <begin position="249"/>
        <end position="262"/>
    </location>
</feature>
<dbReference type="InterPro" id="IPR000943">
    <property type="entry name" value="RNA_pol_sigma70"/>
</dbReference>
<comment type="caution">
    <text evidence="10">The sequence shown here is derived from an EMBL/GenBank/DDBJ whole genome shotgun (WGS) entry which is preliminary data.</text>
</comment>
<dbReference type="Proteomes" id="UP001576774">
    <property type="component" value="Unassembled WGS sequence"/>
</dbReference>
<dbReference type="PANTHER" id="PTHR30603">
    <property type="entry name" value="RNA POLYMERASE SIGMA FACTOR RPO"/>
    <property type="match status" value="1"/>
</dbReference>
<evidence type="ECO:0000256" key="3">
    <source>
        <dbReference type="ARBA" id="ARBA00023082"/>
    </source>
</evidence>
<proteinExistence type="inferred from homology"/>
<feature type="domain" description="RNA polymerase sigma-70" evidence="9">
    <location>
        <begin position="413"/>
        <end position="439"/>
    </location>
</feature>
<keyword evidence="7" id="KW-0175">Coiled coil</keyword>
<dbReference type="Gene3D" id="3.40.50.300">
    <property type="entry name" value="P-loop containing nucleotide triphosphate hydrolases"/>
    <property type="match status" value="1"/>
</dbReference>
<dbReference type="SUPFAM" id="SSF88659">
    <property type="entry name" value="Sigma3 and sigma4 domains of RNA polymerase sigma factors"/>
    <property type="match status" value="2"/>
</dbReference>
<dbReference type="PRINTS" id="PR00046">
    <property type="entry name" value="SIGMA70FCT"/>
</dbReference>
<comment type="similarity">
    <text evidence="1 6">Belongs to the sigma-70 factor family.</text>
</comment>
<reference evidence="10 11" key="1">
    <citation type="submission" date="2024-09" db="EMBL/GenBank/DDBJ databases">
        <title>Floridaenema gen nov. (Aerosakkonemataceae, Aerosakkonematales ord. nov., Cyanobacteria) from benthic tropical and subtropical fresh waters, with the description of four new species.</title>
        <authorList>
            <person name="Moretto J.A."/>
            <person name="Berthold D.E."/>
            <person name="Lefler F.W."/>
            <person name="Huang I.-S."/>
            <person name="Laughinghouse H. IV."/>
        </authorList>
    </citation>
    <scope>NUCLEOTIDE SEQUENCE [LARGE SCALE GENOMIC DNA]</scope>
    <source>
        <strain evidence="10 11">BLCC-F46</strain>
    </source>
</reference>
<dbReference type="InterPro" id="IPR050239">
    <property type="entry name" value="Sigma-70_RNA_pol_init_factors"/>
</dbReference>
<dbReference type="Pfam" id="PF04539">
    <property type="entry name" value="Sigma70_r3"/>
    <property type="match status" value="1"/>
</dbReference>
<comment type="function">
    <text evidence="6">Sigma factors are initiation factors that promote the attachment of RNA polymerase to specific initiation sites and are then released.</text>
</comment>
<protein>
    <recommendedName>
        <fullName evidence="6">RNA polymerase sigma factor</fullName>
    </recommendedName>
</protein>
<sequence>MPERLIQLDEIRNTHSAEQVARLFQKLGYNATCELLDLGNLQLPERSAEAIDRAYLIANQGNGKLQIFLFQLNPLEWLSQRTVSNRMLAIAKSLCQPHYYLLLLATKDYKQLLVVSPWQSFDAQMNLRVNIHKYLFNLADPSYADLHRLEKIAAFNLDAQTIYQIQQKTLRFGEYKQQFDRKDTVGSYLQEIGRIRLLKSSEEIQLVSQFANLEELEKRKAKNKLIEANLRLVVSIAKRYANRGVELLDLIQEGNLGLIRAVEKFDYTKGYKLSTYATWWIRQSITRAIADHSRNIRLPVHLHETISRIKKTTKQISQEKNRIPKYEEIADRLQMTTEKLRFIINSALPMISLDMPTGESQEFTLGDLIEFDGETPEVYTRKIDIEILLNTLSPRNRHILEMRYGLDDGRQKTLEEIGQYYGITRERVRQIEKKQLQILRKLSQQIDRKNREHPMINQQVISAKPTPHLTSQNTFNKPKHLDNKQMTYLRDSPIEESGDRQTNKNLQEEDCRNDMRENQLNLDRRNMEYTSAELGEQIAYMESVFAQLDTQLSQARLKLIDPGIPISEKLISELAESREKFIELRTKVLSLAEFLGVSPSKKLAEIVSLKDIKSLLEEIDLAEEKRLAVTKVRENALMVLERVLAIAHRDNSDFPPLQECQKKAQDLKIAISESQESNLHPDSQNLADGNHPFSHLLTLIERGDELDDDTCTSLQDSVEKLFSRPLSVAALRGKLIISSDGKINYQILPEVETAPILRIDDPKLEYNETSISEDISHNQPEIKSEIKEFETAIATPQNLTQSPILKTEKDSSELVETEAQVEAEYDLMPADAEEENTELISEEIREEEAQIICDRIWQLLNENQLSLAFHLARCLEIKHPNFQPHLPSAIIRGVILGRHIRYDLGSGEIANILKDDFTNSLNDYFVNREGEWNQAISLLLATAALRSALLAPNTNASEILNSLRLGKDFNQLYEYCQIIGKYGNQRLALDTTAIKKVKSQAVWEAEIASLQKKVEDWWFQAPHLNMIYNPAKAVWTEWIKPEKIIYSLLFPLRQNDFNQLDVAKSYVERLSSEAKINEEVKRTQKEINQIRGNSTPITGKPLNLIRQHVLEAVDFARQWIDLQESRPEKSNNYHQKQTQQLKLDLANLHQAVLQELDLVGKKNSSVLVNAGIACCRTAVEDIRNLFNPNQPLSTFEPKVKYLLHAELLKLPSVQMNSDWEPEEGSESLVVKEILNQVYDCNWRQAFEARSNKKDHEATDRIIEYLQNYPNASINIDELEKQRNHQINNCRSQLQEVLKATRRKLEGDVALGLLEEKDRLDYAGKIDNIENAIATTLRFGEKIAKLEAIAKEINDNKAEKIDEYRQTLLREIGSQHPAYSRISSVLDEGNVLVANEYINMVQKGQTIPEPEDQREPAFIDFLKKYAKIEDVLEPTDRNQNKRRELINDILKGKNIGPIQMQKVQGNPAKQASEILDTWFAVKGRKQAITEKDVGQILSYFSLNTAPINISKFGNYTRIDVTTELIQDKNRCPVPAFGSQAKGHYRILCVWDRPTEEDLLNAVGDTSSGSPVIVFHFGRMTEKRRRDLARLCRERRRTFIVIDDSLMLYLCGERGARLPVLFDCSLPFTFLEPYTTAAGVFVPEMFYGRERERQSIVDPMGSCLIYGGRQLGKTVLLNYVHRTFHAPNEGRISLLLDIKKVGQQQPLDDIWLLLIEELEKLQILDAKRRNPPNAKSLRQQIKSWLDANNQRRFLLLLDEADNFLKADGKEGFPRCDELRTLMLETNRRFKVVFAGLHNVQRTTRLENHPLAHFGEPICIGPLLKNGEMREARALIERPLASIGYRFESPELITLILSQTNYYPSLIQLYCEQLLKHFTNPDVVNFDGKNSPPYVINSQQVDEAYNNQDLRKKIRDRFMLTLGLDERYEVIAYSIAYEILENKAGNVDRFNVSFIRERVMEWWSEGFQDLSLDEIQVLLEEMVGLGVLHETDNACFTLRSRNVSLLMGTPEEIYAALDKSREVPLVYEPATFRSSLGIKNDSRRSPLTAQQESQLQSNKNDVSIIFGCQAAGLDDLKVFLESMFGKKQEFFYYLEDILAEVDFTQRLQDIIGNRQKDGTTVIFVSASCPWNHHFLDEAKRQVGKLRSKTKFVRVVFIADPQKAWHLINKHTKDFDGVKELTISLKPWHDAALRQWLDDCNFTIDRKARQNITAVTGNWSILLQRFYQNSKSDIHHWESHLQKLKDSLHDSQTAREQVLLLGIDRQEQQKVLRALADLCQFPDDKVSADDLVDLTDGIPAELINKVLRWADLLSLASPAGKEDGKDLWRINPVVGSLLQSMGS</sequence>
<dbReference type="Gene3D" id="1.10.10.10">
    <property type="entry name" value="Winged helix-like DNA-binding domain superfamily/Winged helix DNA-binding domain"/>
    <property type="match status" value="2"/>
</dbReference>
<dbReference type="EMBL" id="JBHFNQ010000227">
    <property type="protein sequence ID" value="MFB2881476.1"/>
    <property type="molecule type" value="Genomic_DNA"/>
</dbReference>
<evidence type="ECO:0000259" key="9">
    <source>
        <dbReference type="PROSITE" id="PS00716"/>
    </source>
</evidence>
<evidence type="ECO:0000256" key="6">
    <source>
        <dbReference type="RuleBase" id="RU362124"/>
    </source>
</evidence>
<dbReference type="RefSeq" id="WP_413274487.1">
    <property type="nucleotide sequence ID" value="NZ_JBHFNQ010000227.1"/>
</dbReference>
<gene>
    <name evidence="10" type="ORF">ACE1CC_31875</name>
</gene>
<dbReference type="InterPro" id="IPR013324">
    <property type="entry name" value="RNA_pol_sigma_r3/r4-like"/>
</dbReference>
<name>A0ABV4XF89_9CYAN</name>
<evidence type="ECO:0000259" key="8">
    <source>
        <dbReference type="PROSITE" id="PS00715"/>
    </source>
</evidence>
<dbReference type="CDD" id="cd06171">
    <property type="entry name" value="Sigma70_r4"/>
    <property type="match status" value="1"/>
</dbReference>
<dbReference type="PROSITE" id="PS00716">
    <property type="entry name" value="SIGMA70_2"/>
    <property type="match status" value="1"/>
</dbReference>
<evidence type="ECO:0000313" key="10">
    <source>
        <dbReference type="EMBL" id="MFB2881476.1"/>
    </source>
</evidence>
<evidence type="ECO:0000313" key="11">
    <source>
        <dbReference type="Proteomes" id="UP001576774"/>
    </source>
</evidence>
<dbReference type="Pfam" id="PF04542">
    <property type="entry name" value="Sigma70_r2"/>
    <property type="match status" value="1"/>
</dbReference>
<dbReference type="InterPro" id="IPR007627">
    <property type="entry name" value="RNA_pol_sigma70_r2"/>
</dbReference>
<organism evidence="10 11">
    <name type="scientific">Floridaenema aerugineum BLCC-F46</name>
    <dbReference type="NCBI Taxonomy" id="3153654"/>
    <lineage>
        <taxon>Bacteria</taxon>
        <taxon>Bacillati</taxon>
        <taxon>Cyanobacteriota</taxon>
        <taxon>Cyanophyceae</taxon>
        <taxon>Oscillatoriophycideae</taxon>
        <taxon>Aerosakkonematales</taxon>
        <taxon>Aerosakkonemataceae</taxon>
        <taxon>Floridanema</taxon>
        <taxon>Floridanema aerugineum</taxon>
    </lineage>
</organism>
<accession>A0ABV4XF89</accession>
<dbReference type="InterPro" id="IPR036388">
    <property type="entry name" value="WH-like_DNA-bd_sf"/>
</dbReference>
<keyword evidence="2 6" id="KW-0805">Transcription regulation</keyword>
<evidence type="ECO:0000256" key="1">
    <source>
        <dbReference type="ARBA" id="ARBA00007788"/>
    </source>
</evidence>
<dbReference type="InterPro" id="IPR009042">
    <property type="entry name" value="RNA_pol_sigma70_r1_2"/>
</dbReference>
<dbReference type="InterPro" id="IPR027417">
    <property type="entry name" value="P-loop_NTPase"/>
</dbReference>
<dbReference type="SUPFAM" id="SSF52540">
    <property type="entry name" value="P-loop containing nucleoside triphosphate hydrolases"/>
    <property type="match status" value="1"/>
</dbReference>
<keyword evidence="3 6" id="KW-0731">Sigma factor</keyword>